<evidence type="ECO:0000256" key="1">
    <source>
        <dbReference type="ARBA" id="ARBA00022450"/>
    </source>
</evidence>
<sequence>METKNETIFCEILPELCRIYEQKRFSDSLNIYMSDLRFGDDEKEVSSEEIVIRINQLRCITKFENCQAVKQKRMNGNDEMMFGIFGEESPSTISDISPEVAALNARLILPNASDEYVSHIEIRNYEIPLNPLFREIFSCSDEDIKLSQKEKNEIYLHVNLKKEQQTPRSAIFEAIFLLLEELNVKREIKRIKTLCFPFVHFGKVRISAKVDEKNGSLKIEIFNLFGSLFGFMVVLDEDSIDCKEVLEDVFMTETILKTKFFSDHPDSEDDSENLKEPDENQNSIIPKKESSMLSLLISILQEKMNLLKDLQDDVSTTPLPYLGIDSLRLAELEYHIMNSPDFKNCRFKAPFLIPYKTLSQIAEFLNKSKSEINGSSELKFPSMPKKPEGSKFEIPLSSQQKRILFVKELEKDQMKLLDTRMNSQFDEPVLLEFSEMDQDTVTNILNYLILVHSIFRTEYKEDFQYLLSATECFVSIREKEKTTERISISSGIRCIQKSDLKLQIIFNHISIDGRSLSVFYRQFKELLTFPNSSFPKFSLQYHDYCRSEYRTSDESLSYWKQYLNVENLELGKLPTDFSSDSEFFTASYIHKSFPVRLQRKFDAICNRISVSRFELFFGFLEISIHRTLGISETFAMGYAVDQRTFPYFETIGCFTNVLLYLSRKFDSKGLLNQLKECQKSLRESRSHGDISYENIAKLTGIKEDLFQCFVVSDVVDVEVKQSNKRRVRFEDEAVNVEIVQDSEIENKVSKYPMTWYLRQFENDQTIQERNCESILEDMFRMINSFVHLGRGGELDIISETIPHRSSVVSMQKSDFPTYTVSQIMNNNSFGSTVRYLQKDFKLRSSSFSSFLLKSYIQLHCQLLTEHPVILHMPRNPDLIQAVIGCWHAGFYPVPLHKDTQDEQIKKTCQGLGLKLEGTMILRSLEEFKTKKLNSDNWRVFIDHPFLICIHPTQIDKMQPMKSFFENTDKRPHRPKFTYMNYCCLERNEHHVKMDSEYLKTLIDGLEGWKFLETKTKVTEKVFIDLSRELISKKLIGSGDTPFSIFLKLISSSLKICFSKLTDFNIAFPVLNRNERTANICGYFLNNLIINSSQLESLPSIISANYPYSNVIQEVRRISGMDESVAEVYINCRYDLEFDESDDDILLDLVPLKLHFPIEFDVDLLANETYRVTMRSNKFTKDEMTKILMKLRNQLGETRKLKSDSVKNTGILYGVRKDIPKSSIPELYRSFFNSNFAYYLASRASPIRSDDIIGIIGRKSVETTVKCLAVQFTGVAYLPVDEEYPEERKKEILRDVQFVFQDFKEGEGLLWFHFTINNAAFTESTALSHSHRHFSISTPYCLSYIITTSGTTGRPKSVAIGADSLSNLCLSSTLTMKASNSSRIFQFTNFVFDNSVLEVSMAIASQATLIYGSSSFDPSDFEKSLETPGITHCLLFPSLVQSFDISKIKNLSYWIVGGERLPQNLLDSALKLGVCVIQNYGPTETTAFAIAKQMKEGDAGCHIGYPAFNTKVKIDDSGELLISGSGIMRGYLNREDCFKDVDSSSWYPSGDVCNVFNKSEVEFLARTDSQVKVRGFRVELSEIETIVESHDNVVNCKSIFESESQQIHLFYTGKASALELRQFCEKLLEPQKIPSTFNGIHEFPLTRNSKIDRGKLMEFLKNLTKPSTIAETFGIESELSSIWISLLNCPKPFHSDHFFLIGGHSLLLIRLRHLIQTRLDIQLSVPEILENLKFGEMLKLLQKKKRAINERIMIFFPALYGGCTAYLKLISTLKNRNEALKIVLLEEESGETVEEVAGKYKKQIEEKLTDQKRPLVFIGASSAGTFAYATAHQFNQCFRISVILLDSGTFWNLIEQLSFSKHEQEMIRNLKNYEVDQKTAEDLAASSWKTLQILKNYQPELLHRNAQMHILSVDGTDLGWSKYSGKLEVHKISGDHYSMLQENDNVLEIEQILTKILEEF</sequence>
<gene>
    <name evidence="5" type="ORF">CAEBREN_28247</name>
</gene>
<dbReference type="GO" id="GO:0003824">
    <property type="term" value="F:catalytic activity"/>
    <property type="evidence" value="ECO:0007669"/>
    <property type="project" value="InterPro"/>
</dbReference>
<keyword evidence="6" id="KW-1185">Reference proteome</keyword>
<dbReference type="PROSITE" id="PS50075">
    <property type="entry name" value="CARRIER"/>
    <property type="match status" value="1"/>
</dbReference>
<feature type="domain" description="Carrier" evidence="4">
    <location>
        <begin position="1669"/>
        <end position="1744"/>
    </location>
</feature>
<dbReference type="Gene3D" id="3.30.559.30">
    <property type="entry name" value="Nonribosomal peptide synthetase, condensation domain"/>
    <property type="match status" value="1"/>
</dbReference>
<dbReference type="GO" id="GO:0031177">
    <property type="term" value="F:phosphopantetheine binding"/>
    <property type="evidence" value="ECO:0007669"/>
    <property type="project" value="TreeGrafter"/>
</dbReference>
<feature type="region of interest" description="Disordered" evidence="3">
    <location>
        <begin position="262"/>
        <end position="283"/>
    </location>
</feature>
<dbReference type="GO" id="GO:0044550">
    <property type="term" value="P:secondary metabolite biosynthetic process"/>
    <property type="evidence" value="ECO:0007669"/>
    <property type="project" value="TreeGrafter"/>
</dbReference>
<dbReference type="InterPro" id="IPR020845">
    <property type="entry name" value="AMP-binding_CS"/>
</dbReference>
<dbReference type="InParanoid" id="G0P6J6"/>
<dbReference type="FunCoup" id="G0P6J6">
    <property type="interactions" value="2"/>
</dbReference>
<dbReference type="SUPFAM" id="SSF56801">
    <property type="entry name" value="Acetyl-CoA synthetase-like"/>
    <property type="match status" value="1"/>
</dbReference>
<dbReference type="InterPro" id="IPR009081">
    <property type="entry name" value="PP-bd_ACP"/>
</dbReference>
<dbReference type="STRING" id="135651.G0P6J6"/>
<dbReference type="InterPro" id="IPR000873">
    <property type="entry name" value="AMP-dep_synth/lig_dom"/>
</dbReference>
<reference evidence="6" key="1">
    <citation type="submission" date="2011-07" db="EMBL/GenBank/DDBJ databases">
        <authorList>
            <consortium name="Caenorhabditis brenneri Sequencing and Analysis Consortium"/>
            <person name="Wilson R.K."/>
        </authorList>
    </citation>
    <scope>NUCLEOTIDE SEQUENCE [LARGE SCALE GENOMIC DNA]</scope>
    <source>
        <strain evidence="6">PB2801</strain>
    </source>
</reference>
<dbReference type="InterPro" id="IPR001242">
    <property type="entry name" value="Condensation_dom"/>
</dbReference>
<dbReference type="SUPFAM" id="SSF53474">
    <property type="entry name" value="alpha/beta-Hydrolases"/>
    <property type="match status" value="1"/>
</dbReference>
<dbReference type="Gene3D" id="3.30.559.10">
    <property type="entry name" value="Chloramphenicol acetyltransferase-like domain"/>
    <property type="match status" value="1"/>
</dbReference>
<dbReference type="Gene3D" id="3.30.300.30">
    <property type="match status" value="1"/>
</dbReference>
<dbReference type="OrthoDB" id="416786at2759"/>
<dbReference type="GO" id="GO:0005737">
    <property type="term" value="C:cytoplasm"/>
    <property type="evidence" value="ECO:0007669"/>
    <property type="project" value="TreeGrafter"/>
</dbReference>
<dbReference type="Gene3D" id="3.40.50.12780">
    <property type="entry name" value="N-terminal domain of ligase-like"/>
    <property type="match status" value="1"/>
</dbReference>
<proteinExistence type="predicted"/>
<dbReference type="Pfam" id="PF00550">
    <property type="entry name" value="PP-binding"/>
    <property type="match status" value="1"/>
</dbReference>
<dbReference type="InterPro" id="IPR023213">
    <property type="entry name" value="CAT-like_dom_sf"/>
</dbReference>
<evidence type="ECO:0000256" key="3">
    <source>
        <dbReference type="SAM" id="MobiDB-lite"/>
    </source>
</evidence>
<evidence type="ECO:0000313" key="6">
    <source>
        <dbReference type="Proteomes" id="UP000008068"/>
    </source>
</evidence>
<dbReference type="Pfam" id="PF00501">
    <property type="entry name" value="AMP-binding"/>
    <property type="match status" value="1"/>
</dbReference>
<dbReference type="PROSITE" id="PS00012">
    <property type="entry name" value="PHOSPHOPANTETHEINE"/>
    <property type="match status" value="1"/>
</dbReference>
<dbReference type="PROSITE" id="PS00455">
    <property type="entry name" value="AMP_BINDING"/>
    <property type="match status" value="1"/>
</dbReference>
<dbReference type="GO" id="GO:0043041">
    <property type="term" value="P:amino acid activation for nonribosomal peptide biosynthetic process"/>
    <property type="evidence" value="ECO:0007669"/>
    <property type="project" value="TreeGrafter"/>
</dbReference>
<dbReference type="SUPFAM" id="SSF52777">
    <property type="entry name" value="CoA-dependent acyltransferases"/>
    <property type="match status" value="2"/>
</dbReference>
<dbReference type="Proteomes" id="UP000008068">
    <property type="component" value="Unassembled WGS sequence"/>
</dbReference>
<protein>
    <recommendedName>
        <fullName evidence="4">Carrier domain-containing protein</fullName>
    </recommendedName>
</protein>
<dbReference type="eggNOG" id="KOG1178">
    <property type="taxonomic scope" value="Eukaryota"/>
</dbReference>
<dbReference type="Pfam" id="PF00668">
    <property type="entry name" value="Condensation"/>
    <property type="match status" value="1"/>
</dbReference>
<organism evidence="6">
    <name type="scientific">Caenorhabditis brenneri</name>
    <name type="common">Nematode worm</name>
    <dbReference type="NCBI Taxonomy" id="135651"/>
    <lineage>
        <taxon>Eukaryota</taxon>
        <taxon>Metazoa</taxon>
        <taxon>Ecdysozoa</taxon>
        <taxon>Nematoda</taxon>
        <taxon>Chromadorea</taxon>
        <taxon>Rhabditida</taxon>
        <taxon>Rhabditina</taxon>
        <taxon>Rhabditomorpha</taxon>
        <taxon>Rhabditoidea</taxon>
        <taxon>Rhabditidae</taxon>
        <taxon>Peloderinae</taxon>
        <taxon>Caenorhabditis</taxon>
    </lineage>
</organism>
<dbReference type="SUPFAM" id="SSF47336">
    <property type="entry name" value="ACP-like"/>
    <property type="match status" value="1"/>
</dbReference>
<dbReference type="InterPro" id="IPR042099">
    <property type="entry name" value="ANL_N_sf"/>
</dbReference>
<dbReference type="InterPro" id="IPR029058">
    <property type="entry name" value="AB_hydrolase_fold"/>
</dbReference>
<dbReference type="InterPro" id="IPR006162">
    <property type="entry name" value="Ppantetheine_attach_site"/>
</dbReference>
<dbReference type="Gene3D" id="3.40.50.1820">
    <property type="entry name" value="alpha/beta hydrolase"/>
    <property type="match status" value="1"/>
</dbReference>
<keyword evidence="1" id="KW-0596">Phosphopantetheine</keyword>
<name>G0P6J6_CAEBE</name>
<keyword evidence="2" id="KW-0597">Phosphoprotein</keyword>
<evidence type="ECO:0000256" key="2">
    <source>
        <dbReference type="ARBA" id="ARBA00022553"/>
    </source>
</evidence>
<evidence type="ECO:0000313" key="5">
    <source>
        <dbReference type="EMBL" id="EGT46479.1"/>
    </source>
</evidence>
<dbReference type="PANTHER" id="PTHR45527">
    <property type="entry name" value="NONRIBOSOMAL PEPTIDE SYNTHETASE"/>
    <property type="match status" value="1"/>
</dbReference>
<dbReference type="EMBL" id="GL380099">
    <property type="protein sequence ID" value="EGT46479.1"/>
    <property type="molecule type" value="Genomic_DNA"/>
</dbReference>
<dbReference type="PANTHER" id="PTHR45527:SF1">
    <property type="entry name" value="FATTY ACID SYNTHASE"/>
    <property type="match status" value="1"/>
</dbReference>
<dbReference type="Gene3D" id="1.10.1200.10">
    <property type="entry name" value="ACP-like"/>
    <property type="match status" value="1"/>
</dbReference>
<dbReference type="InterPro" id="IPR036736">
    <property type="entry name" value="ACP-like_sf"/>
</dbReference>
<accession>G0P6J6</accession>
<dbReference type="InterPro" id="IPR045851">
    <property type="entry name" value="AMP-bd_C_sf"/>
</dbReference>
<evidence type="ECO:0000259" key="4">
    <source>
        <dbReference type="PROSITE" id="PS50075"/>
    </source>
</evidence>
<dbReference type="HOGENOM" id="CLU_234644_0_0_1"/>